<keyword evidence="3" id="KW-1185">Reference proteome</keyword>
<dbReference type="EMBL" id="CP015163">
    <property type="protein sequence ID" value="AXB46808.1"/>
    <property type="molecule type" value="Genomic_DNA"/>
</dbReference>
<dbReference type="PANTHER" id="PTHR12110:SF41">
    <property type="entry name" value="INOSOSE DEHYDRATASE"/>
    <property type="match status" value="1"/>
</dbReference>
<feature type="domain" description="Xylose isomerase-like TIM barrel" evidence="1">
    <location>
        <begin position="69"/>
        <end position="248"/>
    </location>
</feature>
<evidence type="ECO:0000313" key="2">
    <source>
        <dbReference type="EMBL" id="AXB46808.1"/>
    </source>
</evidence>
<dbReference type="RefSeq" id="WP_113695879.1">
    <property type="nucleotide sequence ID" value="NZ_CP015163.1"/>
</dbReference>
<protein>
    <submittedName>
        <fullName evidence="2">Sugar phosphate isomerase</fullName>
    </submittedName>
</protein>
<dbReference type="InterPro" id="IPR050312">
    <property type="entry name" value="IolE/XylAMocC-like"/>
</dbReference>
<gene>
    <name evidence="2" type="ORF">A4R43_33810</name>
</gene>
<dbReference type="PANTHER" id="PTHR12110">
    <property type="entry name" value="HYDROXYPYRUVATE ISOMERASE"/>
    <property type="match status" value="1"/>
</dbReference>
<dbReference type="InterPro" id="IPR006311">
    <property type="entry name" value="TAT_signal"/>
</dbReference>
<evidence type="ECO:0000259" key="1">
    <source>
        <dbReference type="Pfam" id="PF01261"/>
    </source>
</evidence>
<dbReference type="SUPFAM" id="SSF51658">
    <property type="entry name" value="Xylose isomerase-like"/>
    <property type="match status" value="1"/>
</dbReference>
<dbReference type="KEGG" id="aab:A4R43_33810"/>
<sequence length="282" mass="31204">MVDRNLSRRSMLRGAAGAAVAGGAMLALPGIASAGGGHGHGSIPLHRISVQLYTLRSLLEKDLEGTLGALADIGYRNVEMAGTYGRSAAEFRKILDKHRLRATSSHIGIDGDVNKLIEDAKTLGHRYSAVPWAKYETKAEWQAFAERLDQASKAFAKAGIRFGYHNHDHEFALVEGVRPFDILAEGTSRRYTHFEVDLYWAVVAGVDPVKLFWEQRGRVLQYHVKDRGADGGWADVGTGNIDFRKIFDGTPGIREYIVEHDNPADPLKTAKVGFDYLRKVRF</sequence>
<organism evidence="2 3">
    <name type="scientific">Amycolatopsis albispora</name>
    <dbReference type="NCBI Taxonomy" id="1804986"/>
    <lineage>
        <taxon>Bacteria</taxon>
        <taxon>Bacillati</taxon>
        <taxon>Actinomycetota</taxon>
        <taxon>Actinomycetes</taxon>
        <taxon>Pseudonocardiales</taxon>
        <taxon>Pseudonocardiaceae</taxon>
        <taxon>Amycolatopsis</taxon>
    </lineage>
</organism>
<name>A0A344LFI4_9PSEU</name>
<dbReference type="Pfam" id="PF01261">
    <property type="entry name" value="AP_endonuc_2"/>
    <property type="match status" value="1"/>
</dbReference>
<keyword evidence="2" id="KW-0413">Isomerase</keyword>
<proteinExistence type="predicted"/>
<dbReference type="PROSITE" id="PS51318">
    <property type="entry name" value="TAT"/>
    <property type="match status" value="1"/>
</dbReference>
<dbReference type="Proteomes" id="UP000250434">
    <property type="component" value="Chromosome"/>
</dbReference>
<dbReference type="AlphaFoldDB" id="A0A344LFI4"/>
<dbReference type="GO" id="GO:0016853">
    <property type="term" value="F:isomerase activity"/>
    <property type="evidence" value="ECO:0007669"/>
    <property type="project" value="UniProtKB-KW"/>
</dbReference>
<dbReference type="Gene3D" id="3.20.20.150">
    <property type="entry name" value="Divalent-metal-dependent TIM barrel enzymes"/>
    <property type="match status" value="1"/>
</dbReference>
<dbReference type="OrthoDB" id="9798407at2"/>
<dbReference type="InterPro" id="IPR013022">
    <property type="entry name" value="Xyl_isomerase-like_TIM-brl"/>
</dbReference>
<dbReference type="InterPro" id="IPR036237">
    <property type="entry name" value="Xyl_isomerase-like_sf"/>
</dbReference>
<accession>A0A344LFI4</accession>
<reference evidence="2 3" key="1">
    <citation type="submission" date="2016-04" db="EMBL/GenBank/DDBJ databases">
        <title>Complete genome sequence and analysis of deep-sea sediment isolate, Amycolatopsis sp. WP1.</title>
        <authorList>
            <person name="Wang H."/>
            <person name="Chen S."/>
            <person name="Wu Q."/>
        </authorList>
    </citation>
    <scope>NUCLEOTIDE SEQUENCE [LARGE SCALE GENOMIC DNA]</scope>
    <source>
        <strain evidence="2 3">WP1</strain>
    </source>
</reference>
<evidence type="ECO:0000313" key="3">
    <source>
        <dbReference type="Proteomes" id="UP000250434"/>
    </source>
</evidence>